<organism evidence="1 2">
    <name type="scientific">Sumerlaea chitinivorans</name>
    <dbReference type="NCBI Taxonomy" id="2250252"/>
    <lineage>
        <taxon>Bacteria</taxon>
        <taxon>Candidatus Sumerlaeota</taxon>
        <taxon>Candidatus Sumerlaeia</taxon>
        <taxon>Candidatus Sumerlaeales</taxon>
        <taxon>Candidatus Sumerlaeaceae</taxon>
        <taxon>Candidatus Sumerlaea</taxon>
    </lineage>
</organism>
<accession>A0A2Z4Y2I2</accession>
<gene>
    <name evidence="1" type="ORF">BRCON_0487</name>
</gene>
<dbReference type="AlphaFoldDB" id="A0A2Z4Y2I2"/>
<evidence type="ECO:0000313" key="2">
    <source>
        <dbReference type="Proteomes" id="UP000262583"/>
    </source>
</evidence>
<dbReference type="KEGG" id="schv:BRCON_0487"/>
<dbReference type="Proteomes" id="UP000262583">
    <property type="component" value="Chromosome"/>
</dbReference>
<evidence type="ECO:0000313" key="1">
    <source>
        <dbReference type="EMBL" id="AXA35264.1"/>
    </source>
</evidence>
<sequence length="56" mass="6279">MRKSPQVIQKKLLPEGKFRSIFLPPDPAWNLKLQELSPTFATEAKKLSATALLTLS</sequence>
<name>A0A2Z4Y2I2_SUMC1</name>
<proteinExistence type="predicted"/>
<reference evidence="1 2" key="1">
    <citation type="submission" date="2018-05" db="EMBL/GenBank/DDBJ databases">
        <title>A metagenomic window into the 2 km-deep terrestrial subsurface aquifer revealed taxonomically and functionally diverse microbial community comprising novel uncultured bacterial lineages.</title>
        <authorList>
            <person name="Kadnikov V.V."/>
            <person name="Mardanov A.V."/>
            <person name="Beletsky A.V."/>
            <person name="Banks D."/>
            <person name="Pimenov N.V."/>
            <person name="Frank Y.A."/>
            <person name="Karnachuk O.V."/>
            <person name="Ravin N.V."/>
        </authorList>
    </citation>
    <scope>NUCLEOTIDE SEQUENCE [LARGE SCALE GENOMIC DNA]</scope>
    <source>
        <strain evidence="1">BY</strain>
    </source>
</reference>
<dbReference type="EMBL" id="CP030759">
    <property type="protein sequence ID" value="AXA35264.1"/>
    <property type="molecule type" value="Genomic_DNA"/>
</dbReference>
<protein>
    <submittedName>
        <fullName evidence="1">Uncharacterized protein</fullName>
    </submittedName>
</protein>